<feature type="domain" description="Msp4/OMP-like" evidence="1">
    <location>
        <begin position="32"/>
        <end position="271"/>
    </location>
</feature>
<dbReference type="EMBL" id="AF068234">
    <property type="protein sequence ID" value="AAC19134.2"/>
    <property type="molecule type" value="Genomic_DNA"/>
</dbReference>
<sequence length="271" mass="30050">MNYKKFVVGVALATLLSFLPDNSFSDANVPEGRKGFYVGTQYKVGVPNFSNFSAEETLPGLTKSIFALGLDKSSISDHAGFTQAYNPTYASNFAGFGGVIGYYVNDFRVEFEGAYENFEPERQWYPEGGESHKFFALSRESTVQDNKFIVLENDGVIDKSLNVNFCYDIAHGSIPLAPYMCAGVGADYIKFLGISLPKFSYQVKFGVNYPVSVNVMLFGGGYYHKVIGNRYERVEIAYHPATLTNVPKTTSASATLDTDYFGWEVGMRFTL</sequence>
<reference evidence="3" key="3">
    <citation type="journal article" date="2001" name="Infect. Immun.">
        <title>Analysis of transcriptionally active gene clusters of major outer membrane protein multigene family in Ehrlichia canis and E. chaffeensis.</title>
        <authorList>
            <person name="Ohashi N."/>
            <person name="Rikihisa Y."/>
            <person name="Unver A."/>
        </authorList>
    </citation>
    <scope>NUCLEOTIDE SEQUENCE</scope>
    <source>
        <strain evidence="3">Arkansas</strain>
    </source>
</reference>
<evidence type="ECO:0000313" key="2">
    <source>
        <dbReference type="EMBL" id="AAC19134.2"/>
    </source>
</evidence>
<dbReference type="OMA" id="GGYYHKV"/>
<gene>
    <name evidence="2" type="primary">p28-20</name>
    <name evidence="3" type="synonym">p28-1</name>
</gene>
<reference evidence="2" key="1">
    <citation type="journal article" date="1999" name="J. Clin. Microbiol.">
        <title>Genetic diversity of the 28-kilodalton outer membrane protein gene in human isolates of Ehrlichia chaffeensis.</title>
        <authorList>
            <person name="Yu X.J."/>
            <person name="McBride J.W."/>
            <person name="Walker D.H."/>
        </authorList>
    </citation>
    <scope>NUCLEOTIDE SEQUENCE</scope>
    <source>
        <strain evidence="2">Arkansas</strain>
    </source>
</reference>
<evidence type="ECO:0000313" key="3">
    <source>
        <dbReference type="EMBL" id="AAK28674.1"/>
    </source>
</evidence>
<dbReference type="Gene3D" id="2.40.160.20">
    <property type="match status" value="1"/>
</dbReference>
<organism evidence="2">
    <name type="scientific">Ehrlichia chaffeensis</name>
    <dbReference type="NCBI Taxonomy" id="945"/>
    <lineage>
        <taxon>Bacteria</taxon>
        <taxon>Pseudomonadati</taxon>
        <taxon>Pseudomonadota</taxon>
        <taxon>Alphaproteobacteria</taxon>
        <taxon>Rickettsiales</taxon>
        <taxon>Anaplasmataceae</taxon>
        <taxon>Ehrlichia</taxon>
    </lineage>
</organism>
<proteinExistence type="predicted"/>
<dbReference type="InterPro" id="IPR011250">
    <property type="entry name" value="OMP/PagP_B-barrel"/>
</dbReference>
<reference evidence="2" key="2">
    <citation type="journal article" date="2000" name="Gene">
        <title>Characterization of the complete transcriptionally active Ehrlichia chaffeensis 28 kDa outer membrane protein multigene family.</title>
        <authorList>
            <person name="Yu X.J."/>
            <person name="McBride J.W."/>
            <person name="Zhang X."/>
            <person name="Walker D.H."/>
        </authorList>
    </citation>
    <scope>NUCLEOTIDE SEQUENCE</scope>
    <source>
        <strain evidence="2">Arkansas</strain>
    </source>
</reference>
<protein>
    <submittedName>
        <fullName evidence="3">Major outer membrane protein P28-1</fullName>
    </submittedName>
    <submittedName>
        <fullName evidence="2">p28-20</fullName>
    </submittedName>
</protein>
<evidence type="ECO:0000259" key="1">
    <source>
        <dbReference type="Pfam" id="PF01617"/>
    </source>
</evidence>
<dbReference type="InterPro" id="IPR002566">
    <property type="entry name" value="Msp4_OMP-like"/>
</dbReference>
<accession>O69197</accession>
<name>O69197_EHRCH</name>
<dbReference type="EMBL" id="U72291">
    <property type="protein sequence ID" value="AAK28674.1"/>
    <property type="molecule type" value="Genomic_DNA"/>
</dbReference>
<dbReference type="Pfam" id="PF01617">
    <property type="entry name" value="Surface_Ag_2"/>
    <property type="match status" value="1"/>
</dbReference>
<dbReference type="SUPFAM" id="SSF56925">
    <property type="entry name" value="OMPA-like"/>
    <property type="match status" value="1"/>
</dbReference>
<dbReference type="AlphaFoldDB" id="O69197"/>